<feature type="region of interest" description="Disordered" evidence="4">
    <location>
        <begin position="623"/>
        <end position="655"/>
    </location>
</feature>
<evidence type="ECO:0000256" key="4">
    <source>
        <dbReference type="SAM" id="MobiDB-lite"/>
    </source>
</evidence>
<dbReference type="SMART" id="SM00248">
    <property type="entry name" value="ANK"/>
    <property type="match status" value="7"/>
</dbReference>
<name>A0AAF0J437_9BASI</name>
<feature type="repeat" description="ANK" evidence="3">
    <location>
        <begin position="562"/>
        <end position="594"/>
    </location>
</feature>
<dbReference type="PROSITE" id="PS50297">
    <property type="entry name" value="ANK_REP_REGION"/>
    <property type="match status" value="3"/>
</dbReference>
<dbReference type="SUPFAM" id="SSF51695">
    <property type="entry name" value="PLC-like phosphodiesterases"/>
    <property type="match status" value="1"/>
</dbReference>
<dbReference type="InterPro" id="IPR030395">
    <property type="entry name" value="GP_PDE_dom"/>
</dbReference>
<protein>
    <submittedName>
        <fullName evidence="7">Phosphate system positive regulatory protein pho81</fullName>
    </submittedName>
</protein>
<organism evidence="7 8">
    <name type="scientific">Malassezia nana</name>
    <dbReference type="NCBI Taxonomy" id="180528"/>
    <lineage>
        <taxon>Eukaryota</taxon>
        <taxon>Fungi</taxon>
        <taxon>Dikarya</taxon>
        <taxon>Basidiomycota</taxon>
        <taxon>Ustilaginomycotina</taxon>
        <taxon>Malasseziomycetes</taxon>
        <taxon>Malasseziales</taxon>
        <taxon>Malasseziaceae</taxon>
        <taxon>Malassezia</taxon>
    </lineage>
</organism>
<keyword evidence="2 3" id="KW-0040">ANK repeat</keyword>
<dbReference type="InterPro" id="IPR002110">
    <property type="entry name" value="Ankyrin_rpt"/>
</dbReference>
<evidence type="ECO:0000256" key="2">
    <source>
        <dbReference type="ARBA" id="ARBA00023043"/>
    </source>
</evidence>
<feature type="compositionally biased region" description="Acidic residues" evidence="4">
    <location>
        <begin position="643"/>
        <end position="652"/>
    </location>
</feature>
<feature type="repeat" description="ANK" evidence="3">
    <location>
        <begin position="385"/>
        <end position="417"/>
    </location>
</feature>
<reference evidence="7" key="1">
    <citation type="submission" date="2023-03" db="EMBL/GenBank/DDBJ databases">
        <title>Mating type loci evolution in Malassezia.</title>
        <authorList>
            <person name="Coelho M.A."/>
        </authorList>
    </citation>
    <scope>NUCLEOTIDE SEQUENCE</scope>
    <source>
        <strain evidence="7">CBS 9557</strain>
    </source>
</reference>
<evidence type="ECO:0000313" key="7">
    <source>
        <dbReference type="EMBL" id="WFD27548.1"/>
    </source>
</evidence>
<feature type="repeat" description="ANK" evidence="3">
    <location>
        <begin position="528"/>
        <end position="560"/>
    </location>
</feature>
<feature type="compositionally biased region" description="Low complexity" evidence="4">
    <location>
        <begin position="633"/>
        <end position="642"/>
    </location>
</feature>
<dbReference type="InterPro" id="IPR036770">
    <property type="entry name" value="Ankyrin_rpt-contain_sf"/>
</dbReference>
<sequence length="1128" mass="122713">MKFGKQILSQQVSGWGAYYLDYKFLKKVRSATRLTPQIINSLEKGRLADAALFATSVRPSDVEKTEPILSSDSPGTELQVHKAAFFFRLERELEKINAFYLQKESELRSRLTTLISKKRHLIALATRAASDGTHSVRLTRDTPSLVALLEGFRYFQKDLAKLQQFIEINATGFRKILKKWDKRFKSQTKELYLARQVEVQPCFNREFIAEMSDIASASILQLESLADGRPLPVTQFKGETALLRGSLPSTATNLPDAMLLADTDDAMEGLVFNSERPLDFEAARKSDAKDQAMAQLEEQLTAAVHEGRTQDVCELLNEARTQAAQDIRDSLGNEAAELELHEETAPVHSGVMHQLWRALVSAPPDAVQAAIEADLPDYQFVDDINARTALHISTLAGQLELAKACVAHGVDVRRCDVYGREALAYAAMMGLADLCEYLLSLPQSQGHSDAIINEVDMDGFSVLVHAIVRGHTHIVRALLDFAQCTGTELRGKTEFSDLSPLAIAAQRGHVEITRLLLERGAKSEVNAEGLLPQTLAARAGHTECLRLLIAAKADVNAVEKGTQCTPLFYAAEYGHAACVEMLLAAGASIDHVDEKGRHALFYAAWHGWRECTQILLAAHRAAAAAPPPPPAPDASAVSAAADPTEEEPDVELDGIPSLHLPPPIIPFRTYGHNYLDKRTLLCLGLTNNSIVLHRAGSERPEMGSGLLSSLKLVLTPRQADGGVQAGIPHTLILPLADDREEATFQIADMESFYLELELFPTFGSARIAKTVLLPEVLNGLQNRTQLQLPLFDWHLNAVGHIHVVVESVCPYGTVQLQIGGRVETYWKSTLPGHNQPLAISPPSQGTASHDAHDTASYVTASSLSGNYLRAQVHFTKDTVPVVCATERLPIDVWAPFVSQVTAAEFAHIATCTKREWQVTDADAALSMAEWGAKLRGALVTLETLLSTLPLHVGLALEVVLDEADRAPINACIDAMLHAVYDAAGREKKSRRLFFGSAVPSACVALNWKQPNYAVFFINRATLDADAAVSTLSSDADPRQSSIAEAVRFAKGNNLLGVMLDTPLLESVPELIPAIKAASLVLITLSRPSTSLTLPSSLPGASDLLGAPALPCDTVFDGFLDQDVVECIK</sequence>
<dbReference type="PANTHER" id="PTHR24198">
    <property type="entry name" value="ANKYRIN REPEAT AND PROTEIN KINASE DOMAIN-CONTAINING PROTEIN"/>
    <property type="match status" value="1"/>
</dbReference>
<proteinExistence type="predicted"/>
<keyword evidence="8" id="KW-1185">Reference proteome</keyword>
<dbReference type="InterPro" id="IPR017946">
    <property type="entry name" value="PLC-like_Pdiesterase_TIM-brl"/>
</dbReference>
<dbReference type="EMBL" id="CP119895">
    <property type="protein sequence ID" value="WFD27548.1"/>
    <property type="molecule type" value="Genomic_DNA"/>
</dbReference>
<keyword evidence="1" id="KW-0677">Repeat</keyword>
<dbReference type="Pfam" id="PF25329">
    <property type="entry name" value="C2_GDE1"/>
    <property type="match status" value="1"/>
</dbReference>
<dbReference type="GO" id="GO:0006629">
    <property type="term" value="P:lipid metabolic process"/>
    <property type="evidence" value="ECO:0007669"/>
    <property type="project" value="InterPro"/>
</dbReference>
<dbReference type="PROSITE" id="PS51704">
    <property type="entry name" value="GP_PDE"/>
    <property type="match status" value="1"/>
</dbReference>
<dbReference type="Pfam" id="PF12796">
    <property type="entry name" value="Ank_2"/>
    <property type="match status" value="3"/>
</dbReference>
<dbReference type="PANTHER" id="PTHR24198:SF165">
    <property type="entry name" value="ANKYRIN REPEAT-CONTAINING PROTEIN-RELATED"/>
    <property type="match status" value="1"/>
</dbReference>
<dbReference type="PROSITE" id="PS51382">
    <property type="entry name" value="SPX"/>
    <property type="match status" value="1"/>
</dbReference>
<dbReference type="GO" id="GO:0008081">
    <property type="term" value="F:phosphoric diester hydrolase activity"/>
    <property type="evidence" value="ECO:0007669"/>
    <property type="project" value="InterPro"/>
</dbReference>
<feature type="domain" description="GP-PDE" evidence="6">
    <location>
        <begin position="836"/>
        <end position="1126"/>
    </location>
</feature>
<feature type="repeat" description="ANK" evidence="3">
    <location>
        <begin position="496"/>
        <end position="528"/>
    </location>
</feature>
<dbReference type="Proteomes" id="UP001213623">
    <property type="component" value="Chromosome 4"/>
</dbReference>
<dbReference type="InterPro" id="IPR057506">
    <property type="entry name" value="C2_GPCPD1"/>
</dbReference>
<evidence type="ECO:0000256" key="1">
    <source>
        <dbReference type="ARBA" id="ARBA00022737"/>
    </source>
</evidence>
<feature type="domain" description="SPX" evidence="5">
    <location>
        <begin position="1"/>
        <end position="194"/>
    </location>
</feature>
<dbReference type="Gene3D" id="1.25.40.20">
    <property type="entry name" value="Ankyrin repeat-containing domain"/>
    <property type="match status" value="3"/>
</dbReference>
<dbReference type="CDD" id="cd14483">
    <property type="entry name" value="SPX_PHO81_NUC-2_like"/>
    <property type="match status" value="1"/>
</dbReference>
<evidence type="ECO:0000259" key="6">
    <source>
        <dbReference type="PROSITE" id="PS51704"/>
    </source>
</evidence>
<dbReference type="Gene3D" id="3.20.20.190">
    <property type="entry name" value="Phosphatidylinositol (PI) phosphodiesterase"/>
    <property type="match status" value="1"/>
</dbReference>
<evidence type="ECO:0000313" key="8">
    <source>
        <dbReference type="Proteomes" id="UP001213623"/>
    </source>
</evidence>
<accession>A0AAF0J437</accession>
<dbReference type="AlphaFoldDB" id="A0AAF0J437"/>
<evidence type="ECO:0000256" key="3">
    <source>
        <dbReference type="PROSITE-ProRule" id="PRU00023"/>
    </source>
</evidence>
<dbReference type="PROSITE" id="PS50088">
    <property type="entry name" value="ANK_REPEAT"/>
    <property type="match status" value="4"/>
</dbReference>
<evidence type="ECO:0000259" key="5">
    <source>
        <dbReference type="PROSITE" id="PS51382"/>
    </source>
</evidence>
<dbReference type="SUPFAM" id="SSF48403">
    <property type="entry name" value="Ankyrin repeat"/>
    <property type="match status" value="1"/>
</dbReference>
<dbReference type="Pfam" id="PF03105">
    <property type="entry name" value="SPX"/>
    <property type="match status" value="2"/>
</dbReference>
<dbReference type="InterPro" id="IPR004331">
    <property type="entry name" value="SPX_dom"/>
</dbReference>
<gene>
    <name evidence="7" type="primary">PHO81</name>
    <name evidence="7" type="ORF">MNAN1_002547</name>
</gene>